<organism evidence="1">
    <name type="scientific">Schlesneria paludicola</name>
    <dbReference type="NCBI Taxonomy" id="360056"/>
    <lineage>
        <taxon>Bacteria</taxon>
        <taxon>Pseudomonadati</taxon>
        <taxon>Planctomycetota</taxon>
        <taxon>Planctomycetia</taxon>
        <taxon>Planctomycetales</taxon>
        <taxon>Planctomycetaceae</taxon>
        <taxon>Schlesneria</taxon>
    </lineage>
</organism>
<evidence type="ECO:0000313" key="1">
    <source>
        <dbReference type="EMBL" id="HEN14201.1"/>
    </source>
</evidence>
<dbReference type="AlphaFoldDB" id="A0A7C2JZ42"/>
<dbReference type="PANTHER" id="PTHR36931">
    <property type="entry name" value="UPF0153 PROTEIN YEIW"/>
    <property type="match status" value="1"/>
</dbReference>
<dbReference type="EMBL" id="DSOK01000059">
    <property type="protein sequence ID" value="HEN14201.1"/>
    <property type="molecule type" value="Genomic_DNA"/>
</dbReference>
<protein>
    <recommendedName>
        <fullName evidence="2">YkgJ family cysteine cluster protein</fullName>
    </recommendedName>
</protein>
<comment type="caution">
    <text evidence="1">The sequence shown here is derived from an EMBL/GenBank/DDBJ whole genome shotgun (WGS) entry which is preliminary data.</text>
</comment>
<dbReference type="InterPro" id="IPR052572">
    <property type="entry name" value="UPF0153_domain"/>
</dbReference>
<proteinExistence type="predicted"/>
<reference evidence="1" key="1">
    <citation type="journal article" date="2020" name="mSystems">
        <title>Genome- and Community-Level Interaction Insights into Carbon Utilization and Element Cycling Functions of Hydrothermarchaeota in Hydrothermal Sediment.</title>
        <authorList>
            <person name="Zhou Z."/>
            <person name="Liu Y."/>
            <person name="Xu W."/>
            <person name="Pan J."/>
            <person name="Luo Z.H."/>
            <person name="Li M."/>
        </authorList>
    </citation>
    <scope>NUCLEOTIDE SEQUENCE [LARGE SCALE GENOMIC DNA]</scope>
    <source>
        <strain evidence="1">SpSt-339</strain>
    </source>
</reference>
<accession>A0A7C2JZ42</accession>
<name>A0A7C2JZ42_9PLAN</name>
<sequence>MTVGLRGSALTEAAAPGRDCGGCTACCTVLAVDELRKPMRYACPHQAADGCRIYADRPHGCRQFHCVWLRGGLPAEEDWRPDRLGLLFDQFVRATDGQPQLTAFEVIPGALSTAAAKQLLRQIVDVGGQELMLFYRDGSVARLVPDGPATNADSAGPLPTVH</sequence>
<evidence type="ECO:0008006" key="2">
    <source>
        <dbReference type="Google" id="ProtNLM"/>
    </source>
</evidence>
<dbReference type="PANTHER" id="PTHR36931:SF1">
    <property type="entry name" value="UPF0153 PROTEIN YEIW"/>
    <property type="match status" value="1"/>
</dbReference>
<gene>
    <name evidence="1" type="ORF">ENQ76_01860</name>
</gene>